<name>A0A9X4YCM8_9GAMM</name>
<dbReference type="InterPro" id="IPR036249">
    <property type="entry name" value="Thioredoxin-like_sf"/>
</dbReference>
<dbReference type="PANTHER" id="PTHR42943:SF2">
    <property type="entry name" value="GLUTATHIONE S-TRANSFERASE KAPPA 1"/>
    <property type="match status" value="1"/>
</dbReference>
<dbReference type="SUPFAM" id="SSF52833">
    <property type="entry name" value="Thioredoxin-like"/>
    <property type="match status" value="2"/>
</dbReference>
<dbReference type="GO" id="GO:0016491">
    <property type="term" value="F:oxidoreductase activity"/>
    <property type="evidence" value="ECO:0007669"/>
    <property type="project" value="InterPro"/>
</dbReference>
<accession>A0A9X4YCM8</accession>
<dbReference type="InterPro" id="IPR001853">
    <property type="entry name" value="DSBA-like_thioredoxin_dom"/>
</dbReference>
<evidence type="ECO:0000313" key="4">
    <source>
        <dbReference type="Proteomes" id="UP000460751"/>
    </source>
</evidence>
<dbReference type="OrthoDB" id="5244108at2"/>
<gene>
    <name evidence="3" type="ORF">GLW01_10755</name>
</gene>
<dbReference type="PANTHER" id="PTHR42943">
    <property type="entry name" value="GLUTATHIONE S-TRANSFERASE KAPPA"/>
    <property type="match status" value="1"/>
</dbReference>
<feature type="region of interest" description="Disordered" evidence="1">
    <location>
        <begin position="428"/>
        <end position="450"/>
    </location>
</feature>
<evidence type="ECO:0000259" key="2">
    <source>
        <dbReference type="Pfam" id="PF01323"/>
    </source>
</evidence>
<dbReference type="AlphaFoldDB" id="A0A9X4YCM8"/>
<dbReference type="Gene3D" id="3.40.30.10">
    <property type="entry name" value="Glutaredoxin"/>
    <property type="match status" value="1"/>
</dbReference>
<dbReference type="EMBL" id="WMEX01000005">
    <property type="protein sequence ID" value="MYL27274.1"/>
    <property type="molecule type" value="Genomic_DNA"/>
</dbReference>
<keyword evidence="4" id="KW-1185">Reference proteome</keyword>
<evidence type="ECO:0000256" key="1">
    <source>
        <dbReference type="SAM" id="MobiDB-lite"/>
    </source>
</evidence>
<proteinExistence type="predicted"/>
<feature type="domain" description="DSBA-like thioredoxin" evidence="2">
    <location>
        <begin position="241"/>
        <end position="424"/>
    </location>
</feature>
<feature type="compositionally biased region" description="Polar residues" evidence="1">
    <location>
        <begin position="437"/>
        <end position="450"/>
    </location>
</feature>
<organism evidence="3 4">
    <name type="scientific">Vreelandella halophila</name>
    <dbReference type="NCBI Taxonomy" id="86177"/>
    <lineage>
        <taxon>Bacteria</taxon>
        <taxon>Pseudomonadati</taxon>
        <taxon>Pseudomonadota</taxon>
        <taxon>Gammaproteobacteria</taxon>
        <taxon>Oceanospirillales</taxon>
        <taxon>Halomonadaceae</taxon>
        <taxon>Vreelandella</taxon>
    </lineage>
</organism>
<sequence>MKSALMPYAARFVSSPLVHNLRRGLQARQARRKGQERQVDVYLNPRDPHGYVLLQVLPSLAERFGLNYRVFTVEALQDDMFPERDLWQSWAVADARDLARLYRLDFPETAPALTEEAVHAAACRMTRAEKDPDFLDEALAALRGLWHGDPPLPTPTPEESEQARAAIARNEQHLQQAGHYLGAMLHYEGEWFWGLDRLDHLERRLIAKGYARHANESARFVRTWADLCRKPKPATPVTTPLEIFFSMRSPYSYLGLERAKQLADYFGCPLQVRPVLPMLMRGQAVPPAKKWYIFRDTKREAEKLGIPYGFVADPLGAGVERCYALFPYAREQGLEVTLMMTFARAVNARGIRSETDRGLRRIVEDAGLDWTEARQWLDSEDWRDEVEANCQELYRIGLWGVPGFRFGDVTAWGQDRLWLIQEAMRGGDCTHPERSPESGQQSSQNQAVSP</sequence>
<evidence type="ECO:0000313" key="3">
    <source>
        <dbReference type="EMBL" id="MYL27274.1"/>
    </source>
</evidence>
<dbReference type="InterPro" id="IPR051924">
    <property type="entry name" value="GST_Kappa/NadH"/>
</dbReference>
<reference evidence="3 4" key="1">
    <citation type="submission" date="2019-11" db="EMBL/GenBank/DDBJ databases">
        <title>Genome sequences of 17 halophilic strains isolated from different environments.</title>
        <authorList>
            <person name="Furrow R.E."/>
        </authorList>
    </citation>
    <scope>NUCLEOTIDE SEQUENCE [LARGE SCALE GENOMIC DNA]</scope>
    <source>
        <strain evidence="3 4">22507_15_FS</strain>
    </source>
</reference>
<comment type="caution">
    <text evidence="3">The sequence shown here is derived from an EMBL/GenBank/DDBJ whole genome shotgun (WGS) entry which is preliminary data.</text>
</comment>
<dbReference type="RefSeq" id="WP_160899047.1">
    <property type="nucleotide sequence ID" value="NZ_WMEX01000005.1"/>
</dbReference>
<dbReference type="Proteomes" id="UP000460751">
    <property type="component" value="Unassembled WGS sequence"/>
</dbReference>
<dbReference type="Pfam" id="PF01323">
    <property type="entry name" value="DSBA"/>
    <property type="match status" value="1"/>
</dbReference>
<protein>
    <submittedName>
        <fullName evidence="3">Thioredoxin</fullName>
    </submittedName>
</protein>